<sequence length="347" mass="38022">MDVRGDPFGRHRVIEPKGKLPQPAWKLDNDTSKLYDNEILIDVIRLNIDAASFAQIKHEVGADEQKVAEKIMQIVEQRGKMHNPITGSGGMLIGRVKAIGKDLNVDVKVGDKIATLVSLSLTPLNLKKIKKVYLDRDQVDVEAEAILFETGVFARLPEDMPESVALAVLDVAGAPIQTARLVSPSDLVLVIGAGGKSGVLCSYVAKKYSGPTGRVVALVHSERSIEQLKKLGFVDDIFVSDAQDAVSSYEKFIEVTNGRLADVVINVVNVPDTEMTSILCARERGKIYFFSMATSFTKAALGAEGIGKDVDMIIGNGYAKHHAEFALQIVRENEKLYQHFLERYGEK</sequence>
<reference evidence="4 5" key="1">
    <citation type="submission" date="2014-01" db="EMBL/GenBank/DDBJ databases">
        <title>Genome sequencing of Thermotog hypogea.</title>
        <authorList>
            <person name="Zhang X."/>
            <person name="Alvare G."/>
            <person name="Fristensky B."/>
            <person name="Chen L."/>
            <person name="Suen T."/>
            <person name="Chen Q."/>
            <person name="Ma K."/>
        </authorList>
    </citation>
    <scope>NUCLEOTIDE SEQUENCE [LARGE SCALE GENOMIC DNA]</scope>
    <source>
        <strain evidence="4 5">DSM 11164</strain>
    </source>
</reference>
<evidence type="ECO:0000313" key="5">
    <source>
        <dbReference type="Proteomes" id="UP000077469"/>
    </source>
</evidence>
<dbReference type="PaxDb" id="1123384-AJ81_05120"/>
<keyword evidence="5" id="KW-1185">Reference proteome</keyword>
<dbReference type="Pfam" id="PF00107">
    <property type="entry name" value="ADH_zinc_N"/>
    <property type="match status" value="1"/>
</dbReference>
<dbReference type="SUPFAM" id="SSF51735">
    <property type="entry name" value="NAD(P)-binding Rossmann-fold domains"/>
    <property type="match status" value="1"/>
</dbReference>
<accession>A0A0X1KR66</accession>
<gene>
    <name evidence="4" type="ORF">AJ81_05120</name>
</gene>
<evidence type="ECO:0000256" key="1">
    <source>
        <dbReference type="ARBA" id="ARBA00023002"/>
    </source>
</evidence>
<dbReference type="InterPro" id="IPR013149">
    <property type="entry name" value="ADH-like_C"/>
</dbReference>
<dbReference type="EMBL" id="CP007141">
    <property type="protein sequence ID" value="AJC73690.1"/>
    <property type="molecule type" value="Genomic_DNA"/>
</dbReference>
<dbReference type="Gene3D" id="3.90.180.10">
    <property type="entry name" value="Medium-chain alcohol dehydrogenases, catalytic domain"/>
    <property type="match status" value="1"/>
</dbReference>
<dbReference type="SUPFAM" id="SSF50129">
    <property type="entry name" value="GroES-like"/>
    <property type="match status" value="1"/>
</dbReference>
<protein>
    <submittedName>
        <fullName evidence="4">L-erythro-3,5-diaminohexanoate dehydrogenase</fullName>
    </submittedName>
</protein>
<feature type="domain" description="Alcohol dehydrogenase-like C-terminal" evidence="2">
    <location>
        <begin position="210"/>
        <end position="293"/>
    </location>
</feature>
<dbReference type="PANTHER" id="PTHR43401:SF2">
    <property type="entry name" value="L-THREONINE 3-DEHYDROGENASE"/>
    <property type="match status" value="1"/>
</dbReference>
<dbReference type="KEGG" id="phy:AJ81_05120"/>
<name>A0A0X1KR66_9THEM</name>
<dbReference type="InterPro" id="IPR011032">
    <property type="entry name" value="GroES-like_sf"/>
</dbReference>
<evidence type="ECO:0000259" key="2">
    <source>
        <dbReference type="Pfam" id="PF00107"/>
    </source>
</evidence>
<dbReference type="Pfam" id="PF26370">
    <property type="entry name" value="KDD_N"/>
    <property type="match status" value="1"/>
</dbReference>
<dbReference type="InterPro" id="IPR050129">
    <property type="entry name" value="Zn_alcohol_dh"/>
</dbReference>
<organism evidence="4 5">
    <name type="scientific">Pseudothermotoga hypogea DSM 11164 = NBRC 106472</name>
    <dbReference type="NCBI Taxonomy" id="1123384"/>
    <lineage>
        <taxon>Bacteria</taxon>
        <taxon>Thermotogati</taxon>
        <taxon>Thermotogota</taxon>
        <taxon>Thermotogae</taxon>
        <taxon>Thermotogales</taxon>
        <taxon>Thermotogaceae</taxon>
        <taxon>Pseudothermotoga</taxon>
    </lineage>
</organism>
<dbReference type="InterPro" id="IPR036291">
    <property type="entry name" value="NAD(P)-bd_dom_sf"/>
</dbReference>
<dbReference type="AlphaFoldDB" id="A0A0X1KR66"/>
<dbReference type="STRING" id="1123384.AJ81_05120"/>
<feature type="domain" description="L-erythro-3,5-diaminohexanoate dehydrogenase N-terminal" evidence="3">
    <location>
        <begin position="11"/>
        <end position="157"/>
    </location>
</feature>
<dbReference type="Proteomes" id="UP000077469">
    <property type="component" value="Chromosome"/>
</dbReference>
<dbReference type="GO" id="GO:0016491">
    <property type="term" value="F:oxidoreductase activity"/>
    <property type="evidence" value="ECO:0007669"/>
    <property type="project" value="UniProtKB-KW"/>
</dbReference>
<dbReference type="InterPro" id="IPR058932">
    <property type="entry name" value="KDD_N"/>
</dbReference>
<keyword evidence="1" id="KW-0560">Oxidoreductase</keyword>
<dbReference type="PATRIC" id="fig|1123384.7.peg.1010"/>
<dbReference type="RefSeq" id="WP_031504973.1">
    <property type="nucleotide sequence ID" value="NC_022795.1"/>
</dbReference>
<dbReference type="OrthoDB" id="48703at2"/>
<dbReference type="PANTHER" id="PTHR43401">
    <property type="entry name" value="L-THREONINE 3-DEHYDROGENASE"/>
    <property type="match status" value="1"/>
</dbReference>
<evidence type="ECO:0000259" key="3">
    <source>
        <dbReference type="Pfam" id="PF26370"/>
    </source>
</evidence>
<proteinExistence type="predicted"/>
<evidence type="ECO:0000313" key="4">
    <source>
        <dbReference type="EMBL" id="AJC73690.1"/>
    </source>
</evidence>